<accession>A0A6A6RKP8</accession>
<dbReference type="SMART" id="SM00382">
    <property type="entry name" value="AAA"/>
    <property type="match status" value="1"/>
</dbReference>
<dbReference type="Proteomes" id="UP000799753">
    <property type="component" value="Unassembled WGS sequence"/>
</dbReference>
<dbReference type="Gene3D" id="3.40.50.300">
    <property type="entry name" value="P-loop containing nucleotide triphosphate hydrolases"/>
    <property type="match status" value="1"/>
</dbReference>
<keyword evidence="4" id="KW-1185">Reference proteome</keyword>
<reference evidence="3" key="1">
    <citation type="journal article" date="2020" name="Stud. Mycol.">
        <title>101 Dothideomycetes genomes: a test case for predicting lifestyles and emergence of pathogens.</title>
        <authorList>
            <person name="Haridas S."/>
            <person name="Albert R."/>
            <person name="Binder M."/>
            <person name="Bloem J."/>
            <person name="Labutti K."/>
            <person name="Salamov A."/>
            <person name="Andreopoulos B."/>
            <person name="Baker S."/>
            <person name="Barry K."/>
            <person name="Bills G."/>
            <person name="Bluhm B."/>
            <person name="Cannon C."/>
            <person name="Castanera R."/>
            <person name="Culley D."/>
            <person name="Daum C."/>
            <person name="Ezra D."/>
            <person name="Gonzalez J."/>
            <person name="Henrissat B."/>
            <person name="Kuo A."/>
            <person name="Liang C."/>
            <person name="Lipzen A."/>
            <person name="Lutzoni F."/>
            <person name="Magnuson J."/>
            <person name="Mondo S."/>
            <person name="Nolan M."/>
            <person name="Ohm R."/>
            <person name="Pangilinan J."/>
            <person name="Park H.-J."/>
            <person name="Ramirez L."/>
            <person name="Alfaro M."/>
            <person name="Sun H."/>
            <person name="Tritt A."/>
            <person name="Yoshinaga Y."/>
            <person name="Zwiers L.-H."/>
            <person name="Turgeon B."/>
            <person name="Goodwin S."/>
            <person name="Spatafora J."/>
            <person name="Crous P."/>
            <person name="Grigoriev I."/>
        </authorList>
    </citation>
    <scope>NUCLEOTIDE SEQUENCE</scope>
    <source>
        <strain evidence="3">CBS 473.64</strain>
    </source>
</reference>
<dbReference type="InterPro" id="IPR027417">
    <property type="entry name" value="P-loop_NTPase"/>
</dbReference>
<dbReference type="EMBL" id="MU006805">
    <property type="protein sequence ID" value="KAF2635657.1"/>
    <property type="molecule type" value="Genomic_DNA"/>
</dbReference>
<evidence type="ECO:0000256" key="1">
    <source>
        <dbReference type="SAM" id="MobiDB-lite"/>
    </source>
</evidence>
<feature type="region of interest" description="Disordered" evidence="1">
    <location>
        <begin position="100"/>
        <end position="132"/>
    </location>
</feature>
<dbReference type="PANTHER" id="PTHR46411">
    <property type="entry name" value="FAMILY ATPASE, PUTATIVE-RELATED"/>
    <property type="match status" value="1"/>
</dbReference>
<dbReference type="SUPFAM" id="SSF52540">
    <property type="entry name" value="P-loop containing nucleoside triphosphate hydrolases"/>
    <property type="match status" value="1"/>
</dbReference>
<feature type="compositionally biased region" description="Acidic residues" evidence="1">
    <location>
        <begin position="831"/>
        <end position="851"/>
    </location>
</feature>
<dbReference type="GO" id="GO:0005524">
    <property type="term" value="F:ATP binding"/>
    <property type="evidence" value="ECO:0007669"/>
    <property type="project" value="InterPro"/>
</dbReference>
<evidence type="ECO:0000259" key="2">
    <source>
        <dbReference type="SMART" id="SM00382"/>
    </source>
</evidence>
<gene>
    <name evidence="3" type="ORF">P280DRAFT_553704</name>
</gene>
<name>A0A6A6RKP8_9PLEO</name>
<dbReference type="Pfam" id="PF23232">
    <property type="entry name" value="AAA_lid_13"/>
    <property type="match status" value="1"/>
</dbReference>
<evidence type="ECO:0000313" key="3">
    <source>
        <dbReference type="EMBL" id="KAF2635657.1"/>
    </source>
</evidence>
<dbReference type="InterPro" id="IPR003959">
    <property type="entry name" value="ATPase_AAA_core"/>
</dbReference>
<dbReference type="CDD" id="cd19481">
    <property type="entry name" value="RecA-like_protease"/>
    <property type="match status" value="1"/>
</dbReference>
<feature type="compositionally biased region" description="Basic residues" evidence="1">
    <location>
        <begin position="876"/>
        <end position="887"/>
    </location>
</feature>
<evidence type="ECO:0000313" key="4">
    <source>
        <dbReference type="Proteomes" id="UP000799753"/>
    </source>
</evidence>
<proteinExistence type="predicted"/>
<organism evidence="3 4">
    <name type="scientific">Massarina eburnea CBS 473.64</name>
    <dbReference type="NCBI Taxonomy" id="1395130"/>
    <lineage>
        <taxon>Eukaryota</taxon>
        <taxon>Fungi</taxon>
        <taxon>Dikarya</taxon>
        <taxon>Ascomycota</taxon>
        <taxon>Pezizomycotina</taxon>
        <taxon>Dothideomycetes</taxon>
        <taxon>Pleosporomycetidae</taxon>
        <taxon>Pleosporales</taxon>
        <taxon>Massarineae</taxon>
        <taxon>Massarinaceae</taxon>
        <taxon>Massarina</taxon>
    </lineage>
</organism>
<feature type="region of interest" description="Disordered" evidence="1">
    <location>
        <begin position="821"/>
        <end position="909"/>
    </location>
</feature>
<protein>
    <recommendedName>
        <fullName evidence="2">AAA+ ATPase domain-containing protein</fullName>
    </recommendedName>
</protein>
<feature type="compositionally biased region" description="Basic residues" evidence="1">
    <location>
        <begin position="857"/>
        <end position="868"/>
    </location>
</feature>
<dbReference type="OrthoDB" id="10042665at2759"/>
<dbReference type="AlphaFoldDB" id="A0A6A6RKP8"/>
<feature type="compositionally biased region" description="Basic and acidic residues" evidence="1">
    <location>
        <begin position="888"/>
        <end position="901"/>
    </location>
</feature>
<dbReference type="Pfam" id="PF00004">
    <property type="entry name" value="AAA"/>
    <property type="match status" value="1"/>
</dbReference>
<dbReference type="InterPro" id="IPR056599">
    <property type="entry name" value="AAA_lid_fung"/>
</dbReference>
<dbReference type="Pfam" id="PF22942">
    <property type="entry name" value="DUF7025"/>
    <property type="match status" value="1"/>
</dbReference>
<dbReference type="PANTHER" id="PTHR46411:SF2">
    <property type="entry name" value="AAA+ ATPASE DOMAIN-CONTAINING PROTEIN"/>
    <property type="match status" value="1"/>
</dbReference>
<feature type="domain" description="AAA+ ATPase" evidence="2">
    <location>
        <begin position="560"/>
        <end position="687"/>
    </location>
</feature>
<dbReference type="GO" id="GO:0016887">
    <property type="term" value="F:ATP hydrolysis activity"/>
    <property type="evidence" value="ECO:0007669"/>
    <property type="project" value="InterPro"/>
</dbReference>
<dbReference type="InterPro" id="IPR054289">
    <property type="entry name" value="DUF7025"/>
</dbReference>
<dbReference type="InterPro" id="IPR003593">
    <property type="entry name" value="AAA+_ATPase"/>
</dbReference>
<sequence length="909" mass="103549">MCDHDTQQFMRVLYSTVKNDKSKVREQADSEPPNVTDIDILTFGVSSWAISAFFAKHMDIDTNDDHLIRFGKPFQPLIRNIGRAREQLEKLEKSYGRVLSETARDNSAAPPGATTNRDESDSQPFSHIPNSEDDRIQAFDRPAALPHFQALLAFVDEYLGKQIQLYERLRERKDQHVAFENLWMLFDANDTIYCPLREIGTEGYINIEGENHAPIQRHTPQAYRVVATAGGMPYLKTMAPTSKMKETDDSIAPNSFSSSLIEAGTKGGAKAFSDTLTQTAKIPRKIRNNYSVFIVYCFYVDFDGVEYGTIRELFVFKPYEREMEIRSLQAYPVSYVLHDQLHDRGEGFLKATRVSHLQYEGLTVGPNREEINSPVVVDMKLAFEGGSDMEKVYIEEPQFYSPSNLWLPRELDEAYSMLGKSKCTHKWCYEQDCSPDMYIESQKKQRNKIESVVKLVLEEYEREKQRGEEGAQRFKQSMEEKDIIRLLPGAVPGFALRNRRWVLLNLKQLRPVQQNSEWDKLVLPNGHRDIVQAMVETHTQQLDSKSDPKIGMDLVQGKGGGCIVLLHGVPGVGKTSTAECVAAHTKKPLYSITCGDIGYRPEDVERNMDNHFKLAHRWGCVLLLDEADVFLAKRDQRDVQRNGLVSVFLRILEYYSGVLFLTTNRVGSIDDAFRSRLHLTLYYPPLKKRQIIQIFKRNFERIADINADRFRNNLPPFQYKESEPKVLDWVKENSKTMKWNGRQIRNTFQTVLALAEFHSKKPGGESTSPVVTKKGFKIVANAATQFDKYLLATHGASEDIVAGREATRAVKYAPNSEVVYNGYGQHMSDSTPEEEESTDDMDSDSDSDSSDGSDQGKKKKKKKKTKQRKGNEPKNSSKKSKKTSGKKGKSETKPKDKKGKEEEDSDDTD</sequence>